<dbReference type="EMBL" id="NVUU01000021">
    <property type="protein sequence ID" value="PCI95391.1"/>
    <property type="molecule type" value="Genomic_DNA"/>
</dbReference>
<gene>
    <name evidence="1" type="ORF">COB11_02425</name>
</gene>
<evidence type="ECO:0000313" key="1">
    <source>
        <dbReference type="EMBL" id="PCI95391.1"/>
    </source>
</evidence>
<evidence type="ECO:0000313" key="2">
    <source>
        <dbReference type="Proteomes" id="UP000217838"/>
    </source>
</evidence>
<name>A0A2A4YL17_UNCAE</name>
<protein>
    <submittedName>
        <fullName evidence="1">Uncharacterized protein</fullName>
    </submittedName>
</protein>
<dbReference type="Proteomes" id="UP000217838">
    <property type="component" value="Unassembled WGS sequence"/>
</dbReference>
<comment type="caution">
    <text evidence="1">The sequence shown here is derived from an EMBL/GenBank/DDBJ whole genome shotgun (WGS) entry which is preliminary data.</text>
</comment>
<dbReference type="AlphaFoldDB" id="A0A2A4YL17"/>
<proteinExistence type="predicted"/>
<reference evidence="2" key="1">
    <citation type="submission" date="2017-08" db="EMBL/GenBank/DDBJ databases">
        <title>A dynamic microbial community with high functional redundancy inhabits the cold, oxic subseafloor aquifer.</title>
        <authorList>
            <person name="Tully B.J."/>
            <person name="Wheat C.G."/>
            <person name="Glazer B.T."/>
            <person name="Huber J.A."/>
        </authorList>
    </citation>
    <scope>NUCLEOTIDE SEQUENCE [LARGE SCALE GENOMIC DNA]</scope>
</reference>
<sequence>MIGIRINNNQEAAREADNTTYFGQIYRKSPDGSGETLLLGFEYQNNIDALKQSLKDFELCCLEDKKIAICEVPSKTDVELLFSKADKGIQCYILSRY</sequence>
<accession>A0A2A4YL17</accession>
<organism evidence="1 2">
    <name type="scientific">Aerophobetes bacterium</name>
    <dbReference type="NCBI Taxonomy" id="2030807"/>
    <lineage>
        <taxon>Bacteria</taxon>
        <taxon>Candidatus Aerophobota</taxon>
    </lineage>
</organism>